<keyword evidence="4" id="KW-1185">Reference proteome</keyword>
<evidence type="ECO:0000313" key="3">
    <source>
        <dbReference type="EMBL" id="PDX57890.1"/>
    </source>
</evidence>
<evidence type="ECO:0000256" key="1">
    <source>
        <dbReference type="SAM" id="Phobius"/>
    </source>
</evidence>
<feature type="transmembrane region" description="Helical" evidence="1">
    <location>
        <begin position="95"/>
        <end position="112"/>
    </location>
</feature>
<proteinExistence type="predicted"/>
<keyword evidence="2" id="KW-0732">Signal</keyword>
<dbReference type="AlphaFoldDB" id="A0A2A6Z953"/>
<accession>A0A2A6Z953</accession>
<dbReference type="EMBL" id="NMTQ01000036">
    <property type="protein sequence ID" value="PDX57890.1"/>
    <property type="molecule type" value="Genomic_DNA"/>
</dbReference>
<comment type="caution">
    <text evidence="3">The sequence shown here is derived from an EMBL/GenBank/DDBJ whole genome shotgun (WGS) entry which is preliminary data.</text>
</comment>
<sequence>MIQKQKGFSAPVLALSVWTAALAEEMQTGISPRGMIIHGAVQALLLTCISGVFSACWQRAAMQWVWLFSAGAWFLAELFGTVMQAQNICQQEFRSMALIGLLPLLLWAGWCIPPSGWDAPARVLWWFVLLGGLVCLTGLAGQMDWAHLLTADAVQLTRWPRVPLYAEYLFWPLLAGYEEPRSMSWLPWLTFLAQAGLTAGMCLVFGAADYPAQELLRAWSADVFSRMDALLLLIWLTCAIFRTGFLCAAVRTVWQRAVQCGKGAVK</sequence>
<feature type="transmembrane region" description="Helical" evidence="1">
    <location>
        <begin position="39"/>
        <end position="57"/>
    </location>
</feature>
<protein>
    <submittedName>
        <fullName evidence="3">Uncharacterized protein</fullName>
    </submittedName>
</protein>
<feature type="transmembrane region" description="Helical" evidence="1">
    <location>
        <begin position="124"/>
        <end position="143"/>
    </location>
</feature>
<feature type="transmembrane region" description="Helical" evidence="1">
    <location>
        <begin position="229"/>
        <end position="254"/>
    </location>
</feature>
<keyword evidence="1" id="KW-1133">Transmembrane helix</keyword>
<reference evidence="3 4" key="1">
    <citation type="journal article" date="2017" name="Front. Microbiol.">
        <title>New Insights into the Diversity of the Genus Faecalibacterium.</title>
        <authorList>
            <person name="Benevides L."/>
            <person name="Burman S."/>
            <person name="Martin R."/>
            <person name="Robert V."/>
            <person name="Thomas M."/>
            <person name="Miquel S."/>
            <person name="Chain F."/>
            <person name="Sokol H."/>
            <person name="Bermudez-Humaran L.G."/>
            <person name="Morrison M."/>
            <person name="Langella P."/>
            <person name="Azevedo V.A."/>
            <person name="Chatel J.M."/>
            <person name="Soares S."/>
        </authorList>
    </citation>
    <scope>NUCLEOTIDE SEQUENCE [LARGE SCALE GENOMIC DNA]</scope>
    <source>
        <strain evidence="4">CNCM I-4540</strain>
    </source>
</reference>
<dbReference type="Proteomes" id="UP000220752">
    <property type="component" value="Unassembled WGS sequence"/>
</dbReference>
<name>A0A2A6Z953_9FIRM</name>
<evidence type="ECO:0000256" key="2">
    <source>
        <dbReference type="SAM" id="SignalP"/>
    </source>
</evidence>
<keyword evidence="1" id="KW-0812">Transmembrane</keyword>
<feature type="transmembrane region" description="Helical" evidence="1">
    <location>
        <begin position="185"/>
        <end position="208"/>
    </location>
</feature>
<organism evidence="3 4">
    <name type="scientific">Faecalibacterium langellae</name>
    <dbReference type="NCBI Taxonomy" id="3435293"/>
    <lineage>
        <taxon>Bacteria</taxon>
        <taxon>Bacillati</taxon>
        <taxon>Bacillota</taxon>
        <taxon>Clostridia</taxon>
        <taxon>Eubacteriales</taxon>
        <taxon>Oscillospiraceae</taxon>
        <taxon>Faecalibacterium</taxon>
    </lineage>
</organism>
<keyword evidence="1" id="KW-0472">Membrane</keyword>
<feature type="transmembrane region" description="Helical" evidence="1">
    <location>
        <begin position="64"/>
        <end position="83"/>
    </location>
</feature>
<evidence type="ECO:0000313" key="4">
    <source>
        <dbReference type="Proteomes" id="UP000220752"/>
    </source>
</evidence>
<gene>
    <name evidence="3" type="ORF">CGS46_11005</name>
</gene>
<feature type="signal peptide" evidence="2">
    <location>
        <begin position="1"/>
        <end position="23"/>
    </location>
</feature>
<feature type="chain" id="PRO_5039543996" evidence="2">
    <location>
        <begin position="24"/>
        <end position="266"/>
    </location>
</feature>